<keyword evidence="1" id="KW-0175">Coiled coil</keyword>
<evidence type="ECO:0000313" key="2">
    <source>
        <dbReference type="EMBL" id="TEB04772.1"/>
    </source>
</evidence>
<dbReference type="AlphaFoldDB" id="A0A4Y7R7N7"/>
<dbReference type="EMBL" id="QFGA01000003">
    <property type="protein sequence ID" value="TEB04772.1"/>
    <property type="molecule type" value="Genomic_DNA"/>
</dbReference>
<feature type="coiled-coil region" evidence="1">
    <location>
        <begin position="89"/>
        <end position="394"/>
    </location>
</feature>
<dbReference type="Proteomes" id="UP000298324">
    <property type="component" value="Unassembled WGS sequence"/>
</dbReference>
<sequence length="410" mass="45958">MAGDQKTIGIRGTLETEAKYEELRQLSGLNKKEFLEMLLSNYESNKARESMGQVKELENLSHHLARIEETYVSLVKAGQDRDEAYADKIASLEQETLQSKAAALEAKEELQKVAKDAQVQVDAAKAEAALARETAAKEVQEAKEALSRSLDAQEKLAKLANLAEEAAATAKAKVSELEEKAGLVGQLEVTVEQLKAERDDLTGRLEKTKEDYERQLERAKAEKENSLLKLENELRNDYEERNRQAVAAVETKAEERVRRIEAEVSTVQKKAEEKLQKAEDEIAAIREKAEKQLSEIREALDRERQARLLAERNSEKASEAAAEANSVAEALQEKANLADRYLKDRNDLEARLQQALVDKDKSLLAQERESMNEISRLREELAQVREDKAALEVLMARAGGKQPVPETVGR</sequence>
<accession>A0A4Y7R7N7</accession>
<name>A0A4Y7R7N7_9FIRM</name>
<keyword evidence="3" id="KW-1185">Reference proteome</keyword>
<reference evidence="2 3" key="1">
    <citation type="journal article" date="2018" name="Environ. Microbiol.">
        <title>Novel energy conservation strategies and behaviour of Pelotomaculum schinkii driving syntrophic propionate catabolism.</title>
        <authorList>
            <person name="Hidalgo-Ahumada C.A.P."/>
            <person name="Nobu M.K."/>
            <person name="Narihiro T."/>
            <person name="Tamaki H."/>
            <person name="Liu W.T."/>
            <person name="Kamagata Y."/>
            <person name="Stams A.J.M."/>
            <person name="Imachi H."/>
            <person name="Sousa D.Z."/>
        </authorList>
    </citation>
    <scope>NUCLEOTIDE SEQUENCE [LARGE SCALE GENOMIC DNA]</scope>
    <source>
        <strain evidence="2 3">HH</strain>
    </source>
</reference>
<evidence type="ECO:0000313" key="3">
    <source>
        <dbReference type="Proteomes" id="UP000298324"/>
    </source>
</evidence>
<organism evidence="2 3">
    <name type="scientific">Pelotomaculum schinkii</name>
    <dbReference type="NCBI Taxonomy" id="78350"/>
    <lineage>
        <taxon>Bacteria</taxon>
        <taxon>Bacillati</taxon>
        <taxon>Bacillota</taxon>
        <taxon>Clostridia</taxon>
        <taxon>Eubacteriales</taxon>
        <taxon>Desulfotomaculaceae</taxon>
        <taxon>Pelotomaculum</taxon>
    </lineage>
</organism>
<gene>
    <name evidence="2" type="ORF">Psch_03534</name>
</gene>
<comment type="caution">
    <text evidence="2">The sequence shown here is derived from an EMBL/GenBank/DDBJ whole genome shotgun (WGS) entry which is preliminary data.</text>
</comment>
<proteinExistence type="predicted"/>
<evidence type="ECO:0000256" key="1">
    <source>
        <dbReference type="SAM" id="Coils"/>
    </source>
</evidence>
<dbReference type="RefSeq" id="WP_190259100.1">
    <property type="nucleotide sequence ID" value="NZ_QFGA01000003.1"/>
</dbReference>
<protein>
    <submittedName>
        <fullName evidence="2">Uncharacterized protein</fullName>
    </submittedName>
</protein>